<dbReference type="eggNOG" id="COG0416">
    <property type="taxonomic scope" value="Bacteria"/>
</dbReference>
<dbReference type="NCBIfam" id="TIGR00182">
    <property type="entry name" value="plsX"/>
    <property type="match status" value="1"/>
</dbReference>
<dbReference type="InterPro" id="IPR012281">
    <property type="entry name" value="Phospholipid_synth_PlsX-like"/>
</dbReference>
<keyword evidence="7 10" id="KW-1208">Phospholipid metabolism</keyword>
<proteinExistence type="inferred from homology"/>
<dbReference type="GeneID" id="92931022"/>
<sequence>MTRIAVDAMSGDSGPRTVVRALASLIKNHPDVDFQLVGDAEILRREIAHSRLKGSTRIEVCPASQVIAMNESPAQALRSKRDSSMHVAINRLRTGAADAVVSAGNTGALMAMGKVFLRTLPGVDRPAIATFLPSQNGRVLMLDLGANVDCHAEHLLQFAVMGSVLFQQVTGTVAPRVGLLNIGSEEIKGNELVKAAGSLLRASHLNFIGNVEGSDIYGGQCDVVVCDGFVGNVALKTSEGLAAMIRNELRHMYSGSLYGRLAYLINRPILQKLRRRLDSRQYNGATLIGLNGIVIKSHGNADRYAFARAVEVAIAEARQGLTAEIAKVIQEGLAQAIRSSA</sequence>
<comment type="subunit">
    <text evidence="9 10">Homodimer. Probably interacts with PlsY.</text>
</comment>
<dbReference type="InterPro" id="IPR003664">
    <property type="entry name" value="FA_synthesis"/>
</dbReference>
<evidence type="ECO:0000256" key="7">
    <source>
        <dbReference type="ARBA" id="ARBA00023264"/>
    </source>
</evidence>
<dbReference type="KEGG" id="acz:Acaty_c0998"/>
<organism evidence="11 12">
    <name type="scientific">Acidithiobacillus caldus (strain ATCC 51756 / DSM 8584 / KU)</name>
    <dbReference type="NCBI Taxonomy" id="637389"/>
    <lineage>
        <taxon>Bacteria</taxon>
        <taxon>Pseudomonadati</taxon>
        <taxon>Pseudomonadota</taxon>
        <taxon>Acidithiobacillia</taxon>
        <taxon>Acidithiobacillales</taxon>
        <taxon>Acidithiobacillaceae</taxon>
        <taxon>Acidithiobacillus</taxon>
    </lineage>
</organism>
<dbReference type="PIRSF" id="PIRSF002465">
    <property type="entry name" value="Phsphlp_syn_PlsX"/>
    <property type="match status" value="1"/>
</dbReference>
<evidence type="ECO:0000313" key="12">
    <source>
        <dbReference type="Proteomes" id="UP000005522"/>
    </source>
</evidence>
<dbReference type="EMBL" id="CP005986">
    <property type="protein sequence ID" value="AIA54871.1"/>
    <property type="molecule type" value="Genomic_DNA"/>
</dbReference>
<evidence type="ECO:0000256" key="6">
    <source>
        <dbReference type="ARBA" id="ARBA00023209"/>
    </source>
</evidence>
<dbReference type="Gene3D" id="3.40.718.10">
    <property type="entry name" value="Isopropylmalate Dehydrogenase"/>
    <property type="match status" value="1"/>
</dbReference>
<gene>
    <name evidence="10" type="primary">plsX</name>
    <name evidence="11" type="ORF">Acaty_c0998</name>
</gene>
<dbReference type="PANTHER" id="PTHR30100">
    <property type="entry name" value="FATTY ACID/PHOSPHOLIPID SYNTHESIS PROTEIN PLSX"/>
    <property type="match status" value="1"/>
</dbReference>
<dbReference type="Pfam" id="PF02504">
    <property type="entry name" value="FA_synthesis"/>
    <property type="match status" value="1"/>
</dbReference>
<keyword evidence="4 10" id="KW-0808">Transferase</keyword>
<evidence type="ECO:0000256" key="2">
    <source>
        <dbReference type="ARBA" id="ARBA00022490"/>
    </source>
</evidence>
<keyword evidence="5 10" id="KW-0443">Lipid metabolism</keyword>
<evidence type="ECO:0000256" key="4">
    <source>
        <dbReference type="ARBA" id="ARBA00022679"/>
    </source>
</evidence>
<comment type="pathway">
    <text evidence="10">Lipid metabolism; phospholipid metabolism.</text>
</comment>
<evidence type="ECO:0000256" key="8">
    <source>
        <dbReference type="ARBA" id="ARBA00024069"/>
    </source>
</evidence>
<dbReference type="PANTHER" id="PTHR30100:SF1">
    <property type="entry name" value="PHOSPHATE ACYLTRANSFERASE"/>
    <property type="match status" value="1"/>
</dbReference>
<keyword evidence="11" id="KW-0012">Acyltransferase</keyword>
<evidence type="ECO:0000256" key="1">
    <source>
        <dbReference type="ARBA" id="ARBA00001232"/>
    </source>
</evidence>
<dbReference type="RefSeq" id="WP_004871447.1">
    <property type="nucleotide sequence ID" value="NZ_CP005986.1"/>
</dbReference>
<evidence type="ECO:0000256" key="5">
    <source>
        <dbReference type="ARBA" id="ARBA00023098"/>
    </source>
</evidence>
<dbReference type="HOGENOM" id="CLU_039379_1_0_6"/>
<accession>A0A059ZXZ9</accession>
<dbReference type="Proteomes" id="UP000005522">
    <property type="component" value="Chromosome"/>
</dbReference>
<dbReference type="GO" id="GO:0008654">
    <property type="term" value="P:phospholipid biosynthetic process"/>
    <property type="evidence" value="ECO:0007669"/>
    <property type="project" value="UniProtKB-KW"/>
</dbReference>
<reference evidence="11 12" key="1">
    <citation type="journal article" date="2009" name="J. Bacteriol.">
        <title>Draft genome sequence of the extremely acidophilic bacterium Acidithiobacillus caldus ATCC 51756 reveals metabolic versatility in the genus Acidithiobacillus.</title>
        <authorList>
            <person name="Valdes J."/>
            <person name="Quatrini R."/>
            <person name="Hallberg K."/>
            <person name="Dopson M."/>
            <person name="Valenzuela P.D."/>
            <person name="Holmes D.S."/>
        </authorList>
    </citation>
    <scope>NUCLEOTIDE SEQUENCE [LARGE SCALE GENOMIC DNA]</scope>
    <source>
        <strain evidence="12">ATCC 51756 / DSM 8584 / KU</strain>
    </source>
</reference>
<comment type="catalytic activity">
    <reaction evidence="1 10">
        <text>a fatty acyl-[ACP] + phosphate = an acyl phosphate + holo-[ACP]</text>
        <dbReference type="Rhea" id="RHEA:42292"/>
        <dbReference type="Rhea" id="RHEA-COMP:9685"/>
        <dbReference type="Rhea" id="RHEA-COMP:14125"/>
        <dbReference type="ChEBI" id="CHEBI:43474"/>
        <dbReference type="ChEBI" id="CHEBI:59918"/>
        <dbReference type="ChEBI" id="CHEBI:64479"/>
        <dbReference type="ChEBI" id="CHEBI:138651"/>
        <dbReference type="EC" id="2.3.1.274"/>
    </reaction>
</comment>
<protein>
    <recommendedName>
        <fullName evidence="8 10">Phosphate acyltransferase</fullName>
        <ecNumber evidence="8 10">2.3.1.274</ecNumber>
    </recommendedName>
    <alternativeName>
        <fullName evidence="10">Acyl-ACP phosphotransacylase</fullName>
    </alternativeName>
    <alternativeName>
        <fullName evidence="10">Acyl-[acyl-carrier-protein]--phosphate acyltransferase</fullName>
    </alternativeName>
    <alternativeName>
        <fullName evidence="10">Phosphate-acyl-ACP acyltransferase</fullName>
    </alternativeName>
</protein>
<keyword evidence="6 10" id="KW-0594">Phospholipid biosynthesis</keyword>
<evidence type="ECO:0000256" key="10">
    <source>
        <dbReference type="HAMAP-Rule" id="MF_00019"/>
    </source>
</evidence>
<dbReference type="AlphaFoldDB" id="A0A059ZXZ9"/>
<keyword evidence="2 10" id="KW-0963">Cytoplasm</keyword>
<evidence type="ECO:0000256" key="9">
    <source>
        <dbReference type="ARBA" id="ARBA00046608"/>
    </source>
</evidence>
<keyword evidence="3 10" id="KW-0444">Lipid biosynthesis</keyword>
<dbReference type="SUPFAM" id="SSF53659">
    <property type="entry name" value="Isocitrate/Isopropylmalate dehydrogenase-like"/>
    <property type="match status" value="1"/>
</dbReference>
<dbReference type="GO" id="GO:0005737">
    <property type="term" value="C:cytoplasm"/>
    <property type="evidence" value="ECO:0007669"/>
    <property type="project" value="UniProtKB-SubCell"/>
</dbReference>
<name>A0A059ZXZ9_ACICK</name>
<comment type="function">
    <text evidence="10">Catalyzes the reversible formation of acyl-phosphate (acyl-PO(4)) from acyl-[acyl-carrier-protein] (acyl-ACP). This enzyme utilizes acyl-ACP as fatty acyl donor, but not acyl-CoA.</text>
</comment>
<dbReference type="UniPathway" id="UPA00085"/>
<dbReference type="EC" id="2.3.1.274" evidence="8 10"/>
<evidence type="ECO:0000313" key="11">
    <source>
        <dbReference type="EMBL" id="AIA54871.1"/>
    </source>
</evidence>
<dbReference type="GO" id="GO:0043811">
    <property type="term" value="F:phosphate:acyl-[acyl carrier protein] acyltransferase activity"/>
    <property type="evidence" value="ECO:0007669"/>
    <property type="project" value="UniProtKB-UniRule"/>
</dbReference>
<comment type="similarity">
    <text evidence="10">Belongs to the PlsX family.</text>
</comment>
<comment type="subcellular location">
    <subcellularLocation>
        <location evidence="10">Cytoplasm</location>
    </subcellularLocation>
    <text evidence="10">Associated with the membrane possibly through PlsY.</text>
</comment>
<dbReference type="HAMAP" id="MF_00019">
    <property type="entry name" value="PlsX"/>
    <property type="match status" value="1"/>
</dbReference>
<evidence type="ECO:0000256" key="3">
    <source>
        <dbReference type="ARBA" id="ARBA00022516"/>
    </source>
</evidence>
<dbReference type="GO" id="GO:0006633">
    <property type="term" value="P:fatty acid biosynthetic process"/>
    <property type="evidence" value="ECO:0007669"/>
    <property type="project" value="UniProtKB-UniRule"/>
</dbReference>